<dbReference type="PANTHER" id="PTHR43396">
    <property type="entry name" value="FLAVOHEMOPROTEIN"/>
    <property type="match status" value="1"/>
</dbReference>
<gene>
    <name evidence="15" type="primary">hmp</name>
    <name evidence="15" type="ORF">GCM10008938_02140</name>
</gene>
<comment type="caution">
    <text evidence="15">The sequence shown here is derived from an EMBL/GenBank/DDBJ whole genome shotgun (WGS) entry which is preliminary data.</text>
</comment>
<evidence type="ECO:0000256" key="5">
    <source>
        <dbReference type="ARBA" id="ARBA00022621"/>
    </source>
</evidence>
<dbReference type="EC" id="1.14.12.17" evidence="3"/>
<keyword evidence="7" id="KW-0521">NADP</keyword>
<evidence type="ECO:0000256" key="2">
    <source>
        <dbReference type="ARBA" id="ARBA00006401"/>
    </source>
</evidence>
<evidence type="ECO:0000259" key="13">
    <source>
        <dbReference type="PROSITE" id="PS01033"/>
    </source>
</evidence>
<comment type="catalytic activity">
    <reaction evidence="11">
        <text>2 nitric oxide + NADPH + 2 O2 = 2 nitrate + NADP(+) + H(+)</text>
        <dbReference type="Rhea" id="RHEA:19465"/>
        <dbReference type="ChEBI" id="CHEBI:15378"/>
        <dbReference type="ChEBI" id="CHEBI:15379"/>
        <dbReference type="ChEBI" id="CHEBI:16480"/>
        <dbReference type="ChEBI" id="CHEBI:17632"/>
        <dbReference type="ChEBI" id="CHEBI:57783"/>
        <dbReference type="ChEBI" id="CHEBI:58349"/>
        <dbReference type="EC" id="1.14.12.17"/>
    </reaction>
</comment>
<organism evidence="15 16">
    <name type="scientific">Deinococcus roseus</name>
    <dbReference type="NCBI Taxonomy" id="392414"/>
    <lineage>
        <taxon>Bacteria</taxon>
        <taxon>Thermotogati</taxon>
        <taxon>Deinococcota</taxon>
        <taxon>Deinococci</taxon>
        <taxon>Deinococcales</taxon>
        <taxon>Deinococcaceae</taxon>
        <taxon>Deinococcus</taxon>
    </lineage>
</organism>
<dbReference type="CDD" id="cd06184">
    <property type="entry name" value="flavohem_like_fad_nad_binding"/>
    <property type="match status" value="1"/>
</dbReference>
<keyword evidence="9" id="KW-0520">NAD</keyword>
<dbReference type="Pfam" id="PF00175">
    <property type="entry name" value="NAD_binding_1"/>
    <property type="match status" value="1"/>
</dbReference>
<dbReference type="Proteomes" id="UP000632222">
    <property type="component" value="Unassembled WGS sequence"/>
</dbReference>
<dbReference type="InterPro" id="IPR000971">
    <property type="entry name" value="Globin"/>
</dbReference>
<feature type="domain" description="Globin" evidence="13">
    <location>
        <begin position="1"/>
        <end position="138"/>
    </location>
</feature>
<evidence type="ECO:0000256" key="7">
    <source>
        <dbReference type="ARBA" id="ARBA00022857"/>
    </source>
</evidence>
<keyword evidence="8" id="KW-0408">Iron</keyword>
<comment type="catalytic activity">
    <reaction evidence="10">
        <text>2 nitric oxide + NADH + 2 O2 = 2 nitrate + NAD(+) + H(+)</text>
        <dbReference type="Rhea" id="RHEA:19469"/>
        <dbReference type="ChEBI" id="CHEBI:15378"/>
        <dbReference type="ChEBI" id="CHEBI:15379"/>
        <dbReference type="ChEBI" id="CHEBI:16480"/>
        <dbReference type="ChEBI" id="CHEBI:17632"/>
        <dbReference type="ChEBI" id="CHEBI:57540"/>
        <dbReference type="ChEBI" id="CHEBI:57945"/>
        <dbReference type="EC" id="1.14.12.17"/>
    </reaction>
</comment>
<feature type="domain" description="FAD-binding FR-type" evidence="14">
    <location>
        <begin position="147"/>
        <end position="261"/>
    </location>
</feature>
<accession>A0ABQ2CTM2</accession>
<name>A0ABQ2CTM2_9DEIO</name>
<protein>
    <recommendedName>
        <fullName evidence="3">nitric oxide dioxygenase</fullName>
        <ecNumber evidence="3">1.14.12.17</ecNumber>
    </recommendedName>
</protein>
<evidence type="ECO:0000256" key="4">
    <source>
        <dbReference type="ARBA" id="ARBA00022617"/>
    </source>
</evidence>
<reference evidence="16" key="1">
    <citation type="journal article" date="2019" name="Int. J. Syst. Evol. Microbiol.">
        <title>The Global Catalogue of Microorganisms (GCM) 10K type strain sequencing project: providing services to taxonomists for standard genome sequencing and annotation.</title>
        <authorList>
            <consortium name="The Broad Institute Genomics Platform"/>
            <consortium name="The Broad Institute Genome Sequencing Center for Infectious Disease"/>
            <person name="Wu L."/>
            <person name="Ma J."/>
        </authorList>
    </citation>
    <scope>NUCLEOTIDE SEQUENCE [LARGE SCALE GENOMIC DNA]</scope>
    <source>
        <strain evidence="16">JCM 14370</strain>
    </source>
</reference>
<comment type="cofactor">
    <cofactor evidence="1">
        <name>heme b</name>
        <dbReference type="ChEBI" id="CHEBI:60344"/>
    </cofactor>
</comment>
<dbReference type="InterPro" id="IPR012292">
    <property type="entry name" value="Globin/Proto"/>
</dbReference>
<dbReference type="SUPFAM" id="SSF46458">
    <property type="entry name" value="Globin-like"/>
    <property type="match status" value="1"/>
</dbReference>
<dbReference type="EMBL" id="BMOD01000001">
    <property type="protein sequence ID" value="GGJ19592.1"/>
    <property type="molecule type" value="Genomic_DNA"/>
</dbReference>
<dbReference type="PANTHER" id="PTHR43396:SF3">
    <property type="entry name" value="FLAVOHEMOPROTEIN"/>
    <property type="match status" value="1"/>
</dbReference>
<dbReference type="Gene3D" id="2.40.30.10">
    <property type="entry name" value="Translation factors"/>
    <property type="match status" value="1"/>
</dbReference>
<dbReference type="CDD" id="cd08922">
    <property type="entry name" value="FHb-globin"/>
    <property type="match status" value="1"/>
</dbReference>
<evidence type="ECO:0000259" key="14">
    <source>
        <dbReference type="PROSITE" id="PS51384"/>
    </source>
</evidence>
<proteinExistence type="inferred from homology"/>
<dbReference type="Pfam" id="PF00970">
    <property type="entry name" value="FAD_binding_6"/>
    <property type="match status" value="1"/>
</dbReference>
<keyword evidence="4 12" id="KW-0349">Heme</keyword>
<sequence>MLTAPQLHLIKATVPVLKQHGTTITSHFYRRMFARHPELQNVFNLTHQQTGAQSRSLAASVLAYAEFLDQPEFLSGMVARIAHKHASLDVLAEHYPIVGENLLAAIQEVLGDAATPEILDAWGAAYGILADIMIGVEKNLYQAAPWEGFKAFQVVQKVQESAQIVSLHLKPLDGTSIAPFKPGQYVSVRLKTEHMPYTQIRQYSLSDAPGKDTLRISVKRELAPQGSFDLQDGLLSNLLHDHIQVGDALDVHAPMGDFVLQERGRPVVLLAGGVGITPLLSMAKAAKTSEVHLLQFVMKKADHTFRDELSALQVENPQVQVTVFYTEVGADELLGIDHQDTGLISTEKLLKHVPLDADFYYCGPAGFMQAVESILDDLQVPAARRFFEAFSPTQDFKVGEVQLQG</sequence>
<dbReference type="Gene3D" id="3.40.50.80">
    <property type="entry name" value="Nucleotide-binding domain of ferredoxin-NADP reductase (FNR) module"/>
    <property type="match status" value="1"/>
</dbReference>
<keyword evidence="5 12" id="KW-0561">Oxygen transport</keyword>
<keyword evidence="6" id="KW-0479">Metal-binding</keyword>
<dbReference type="SUPFAM" id="SSF52343">
    <property type="entry name" value="Ferredoxin reductase-like, C-terminal NADP-linked domain"/>
    <property type="match status" value="1"/>
</dbReference>
<dbReference type="Pfam" id="PF00042">
    <property type="entry name" value="Globin"/>
    <property type="match status" value="1"/>
</dbReference>
<evidence type="ECO:0000256" key="8">
    <source>
        <dbReference type="ARBA" id="ARBA00023004"/>
    </source>
</evidence>
<evidence type="ECO:0000256" key="11">
    <source>
        <dbReference type="ARBA" id="ARBA00049433"/>
    </source>
</evidence>
<evidence type="ECO:0000256" key="6">
    <source>
        <dbReference type="ARBA" id="ARBA00022723"/>
    </source>
</evidence>
<dbReference type="InterPro" id="IPR017927">
    <property type="entry name" value="FAD-bd_FR_type"/>
</dbReference>
<dbReference type="InterPro" id="IPR017938">
    <property type="entry name" value="Riboflavin_synthase-like_b-brl"/>
</dbReference>
<evidence type="ECO:0000256" key="12">
    <source>
        <dbReference type="RuleBase" id="RU000356"/>
    </source>
</evidence>
<dbReference type="InterPro" id="IPR009050">
    <property type="entry name" value="Globin-like_sf"/>
</dbReference>
<dbReference type="Gene3D" id="1.10.490.10">
    <property type="entry name" value="Globins"/>
    <property type="match status" value="1"/>
</dbReference>
<dbReference type="InterPro" id="IPR001433">
    <property type="entry name" value="OxRdtase_FAD/NAD-bd"/>
</dbReference>
<evidence type="ECO:0000256" key="9">
    <source>
        <dbReference type="ARBA" id="ARBA00023027"/>
    </source>
</evidence>
<dbReference type="SUPFAM" id="SSF63380">
    <property type="entry name" value="Riboflavin synthase domain-like"/>
    <property type="match status" value="1"/>
</dbReference>
<dbReference type="NCBIfam" id="NF009805">
    <property type="entry name" value="PRK13289.1"/>
    <property type="match status" value="1"/>
</dbReference>
<keyword evidence="16" id="KW-1185">Reference proteome</keyword>
<evidence type="ECO:0000313" key="16">
    <source>
        <dbReference type="Proteomes" id="UP000632222"/>
    </source>
</evidence>
<dbReference type="PRINTS" id="PR00406">
    <property type="entry name" value="CYTB5RDTASE"/>
</dbReference>
<dbReference type="PROSITE" id="PS51384">
    <property type="entry name" value="FAD_FR"/>
    <property type="match status" value="1"/>
</dbReference>
<comment type="similarity">
    <text evidence="12">Belongs to the globin family.</text>
</comment>
<evidence type="ECO:0000256" key="10">
    <source>
        <dbReference type="ARBA" id="ARBA00048649"/>
    </source>
</evidence>
<keyword evidence="12" id="KW-0813">Transport</keyword>
<evidence type="ECO:0000313" key="15">
    <source>
        <dbReference type="EMBL" id="GGJ19592.1"/>
    </source>
</evidence>
<dbReference type="InterPro" id="IPR008333">
    <property type="entry name" value="Cbr1-like_FAD-bd_dom"/>
</dbReference>
<evidence type="ECO:0000256" key="1">
    <source>
        <dbReference type="ARBA" id="ARBA00001970"/>
    </source>
</evidence>
<dbReference type="PROSITE" id="PS01033">
    <property type="entry name" value="GLOBIN"/>
    <property type="match status" value="1"/>
</dbReference>
<evidence type="ECO:0000256" key="3">
    <source>
        <dbReference type="ARBA" id="ARBA00012229"/>
    </source>
</evidence>
<dbReference type="InterPro" id="IPR039261">
    <property type="entry name" value="FNR_nucleotide-bd"/>
</dbReference>
<comment type="similarity">
    <text evidence="2">In the C-terminal section; belongs to the flavoprotein pyridine nucleotide cytochrome reductase family.</text>
</comment>